<sequence length="18" mass="2143">MARVSSTYTNRNFIITRL</sequence>
<accession>A0A0A9BQY4</accession>
<dbReference type="AlphaFoldDB" id="A0A0A9BQY4"/>
<reference evidence="1" key="1">
    <citation type="submission" date="2014-09" db="EMBL/GenBank/DDBJ databases">
        <authorList>
            <person name="Magalhaes I.L.F."/>
            <person name="Oliveira U."/>
            <person name="Santos F.R."/>
            <person name="Vidigal T.H.D.A."/>
            <person name="Brescovit A.D."/>
            <person name="Santos A.J."/>
        </authorList>
    </citation>
    <scope>NUCLEOTIDE SEQUENCE</scope>
    <source>
        <tissue evidence="1">Shoot tissue taken approximately 20 cm above the soil surface</tissue>
    </source>
</reference>
<name>A0A0A9BQY4_ARUDO</name>
<dbReference type="EMBL" id="GBRH01236233">
    <property type="protein sequence ID" value="JAD61662.1"/>
    <property type="molecule type" value="Transcribed_RNA"/>
</dbReference>
<reference evidence="1" key="2">
    <citation type="journal article" date="2015" name="Data Brief">
        <title>Shoot transcriptome of the giant reed, Arundo donax.</title>
        <authorList>
            <person name="Barrero R.A."/>
            <person name="Guerrero F.D."/>
            <person name="Moolhuijzen P."/>
            <person name="Goolsby J.A."/>
            <person name="Tidwell J."/>
            <person name="Bellgard S.E."/>
            <person name="Bellgard M.I."/>
        </authorList>
    </citation>
    <scope>NUCLEOTIDE SEQUENCE</scope>
    <source>
        <tissue evidence="1">Shoot tissue taken approximately 20 cm above the soil surface</tissue>
    </source>
</reference>
<organism evidence="1">
    <name type="scientific">Arundo donax</name>
    <name type="common">Giant reed</name>
    <name type="synonym">Donax arundinaceus</name>
    <dbReference type="NCBI Taxonomy" id="35708"/>
    <lineage>
        <taxon>Eukaryota</taxon>
        <taxon>Viridiplantae</taxon>
        <taxon>Streptophyta</taxon>
        <taxon>Embryophyta</taxon>
        <taxon>Tracheophyta</taxon>
        <taxon>Spermatophyta</taxon>
        <taxon>Magnoliopsida</taxon>
        <taxon>Liliopsida</taxon>
        <taxon>Poales</taxon>
        <taxon>Poaceae</taxon>
        <taxon>PACMAD clade</taxon>
        <taxon>Arundinoideae</taxon>
        <taxon>Arundineae</taxon>
        <taxon>Arundo</taxon>
    </lineage>
</organism>
<proteinExistence type="predicted"/>
<protein>
    <submittedName>
        <fullName evidence="1">Uncharacterized protein</fullName>
    </submittedName>
</protein>
<evidence type="ECO:0000313" key="1">
    <source>
        <dbReference type="EMBL" id="JAD61662.1"/>
    </source>
</evidence>